<dbReference type="InterPro" id="IPR009908">
    <property type="entry name" value="Methylamine_util_MauE"/>
</dbReference>
<dbReference type="GO" id="GO:0016020">
    <property type="term" value="C:membrane"/>
    <property type="evidence" value="ECO:0007669"/>
    <property type="project" value="UniProtKB-SubCell"/>
</dbReference>
<evidence type="ECO:0000256" key="3">
    <source>
        <dbReference type="ARBA" id="ARBA00022989"/>
    </source>
</evidence>
<dbReference type="AlphaFoldDB" id="A0A1W2DI22"/>
<evidence type="ECO:0000259" key="6">
    <source>
        <dbReference type="Pfam" id="PF07291"/>
    </source>
</evidence>
<evidence type="ECO:0000256" key="1">
    <source>
        <dbReference type="ARBA" id="ARBA00004141"/>
    </source>
</evidence>
<dbReference type="EMBL" id="FWXT01000003">
    <property type="protein sequence ID" value="SMC97113.1"/>
    <property type="molecule type" value="Genomic_DNA"/>
</dbReference>
<dbReference type="Pfam" id="PF07291">
    <property type="entry name" value="MauE"/>
    <property type="match status" value="1"/>
</dbReference>
<reference evidence="8" key="1">
    <citation type="submission" date="2017-04" db="EMBL/GenBank/DDBJ databases">
        <authorList>
            <person name="Varghese N."/>
            <person name="Submissions S."/>
        </authorList>
    </citation>
    <scope>NUCLEOTIDE SEQUENCE [LARGE SCALE GENOMIC DNA]</scope>
    <source>
        <strain evidence="8">DSM 12126</strain>
    </source>
</reference>
<keyword evidence="3 5" id="KW-1133">Transmembrane helix</keyword>
<feature type="transmembrane region" description="Helical" evidence="5">
    <location>
        <begin position="131"/>
        <end position="149"/>
    </location>
</feature>
<sequence length="157" mass="17998">METTMNKPQPKALICDKTKQVLVDIIIYLYVALFFYTATSKLMDYDKSELQMSKSPIITDYSHILVWLVPVTEIIIGLLLVIPKTVLNGLYAALMLMVLFTVYIYSILNFSSYVPCSCGGVLQNMSWQQHFIFNVVFIVFAIVGIYLKLHIRKTTRV</sequence>
<keyword evidence="8" id="KW-1185">Reference proteome</keyword>
<evidence type="ECO:0000256" key="2">
    <source>
        <dbReference type="ARBA" id="ARBA00022692"/>
    </source>
</evidence>
<name>A0A1W2DI22_9SPHI</name>
<proteinExistence type="predicted"/>
<feature type="transmembrane region" description="Helical" evidence="5">
    <location>
        <begin position="63"/>
        <end position="82"/>
    </location>
</feature>
<feature type="domain" description="Methylamine utilisation protein MauE" evidence="6">
    <location>
        <begin position="20"/>
        <end position="146"/>
    </location>
</feature>
<evidence type="ECO:0000256" key="4">
    <source>
        <dbReference type="ARBA" id="ARBA00023136"/>
    </source>
</evidence>
<evidence type="ECO:0000313" key="7">
    <source>
        <dbReference type="EMBL" id="SMC97113.1"/>
    </source>
</evidence>
<comment type="subcellular location">
    <subcellularLocation>
        <location evidence="1">Membrane</location>
        <topology evidence="1">Multi-pass membrane protein</topology>
    </subcellularLocation>
</comment>
<gene>
    <name evidence="7" type="ORF">SAMN04488524_3844</name>
</gene>
<feature type="transmembrane region" description="Helical" evidence="5">
    <location>
        <begin position="89"/>
        <end position="111"/>
    </location>
</feature>
<feature type="transmembrane region" description="Helical" evidence="5">
    <location>
        <begin position="21"/>
        <end position="43"/>
    </location>
</feature>
<keyword evidence="4 5" id="KW-0472">Membrane</keyword>
<dbReference type="RefSeq" id="WP_235012603.1">
    <property type="nucleotide sequence ID" value="NZ_FWXT01000003.1"/>
</dbReference>
<accession>A0A1W2DI22</accession>
<organism evidence="7 8">
    <name type="scientific">Pedobacter africanus</name>
    <dbReference type="NCBI Taxonomy" id="151894"/>
    <lineage>
        <taxon>Bacteria</taxon>
        <taxon>Pseudomonadati</taxon>
        <taxon>Bacteroidota</taxon>
        <taxon>Sphingobacteriia</taxon>
        <taxon>Sphingobacteriales</taxon>
        <taxon>Sphingobacteriaceae</taxon>
        <taxon>Pedobacter</taxon>
    </lineage>
</organism>
<dbReference type="GO" id="GO:0030416">
    <property type="term" value="P:methylamine metabolic process"/>
    <property type="evidence" value="ECO:0007669"/>
    <property type="project" value="InterPro"/>
</dbReference>
<keyword evidence="2 5" id="KW-0812">Transmembrane</keyword>
<dbReference type="Proteomes" id="UP000192756">
    <property type="component" value="Unassembled WGS sequence"/>
</dbReference>
<protein>
    <submittedName>
        <fullName evidence="7">Uncharacterized membrane protein YphA, DoxX/SURF4 family</fullName>
    </submittedName>
</protein>
<evidence type="ECO:0000256" key="5">
    <source>
        <dbReference type="SAM" id="Phobius"/>
    </source>
</evidence>
<dbReference type="STRING" id="151894.SAMN04488524_3844"/>
<evidence type="ECO:0000313" key="8">
    <source>
        <dbReference type="Proteomes" id="UP000192756"/>
    </source>
</evidence>